<evidence type="ECO:0000313" key="1">
    <source>
        <dbReference type="EMBL" id="CAK0884857.1"/>
    </source>
</evidence>
<protein>
    <submittedName>
        <fullName evidence="1">Uncharacterized protein</fullName>
    </submittedName>
</protein>
<reference evidence="1" key="1">
    <citation type="submission" date="2023-10" db="EMBL/GenBank/DDBJ databases">
        <authorList>
            <person name="Chen Y."/>
            <person name="Shah S."/>
            <person name="Dougan E. K."/>
            <person name="Thang M."/>
            <person name="Chan C."/>
        </authorList>
    </citation>
    <scope>NUCLEOTIDE SEQUENCE [LARGE SCALE GENOMIC DNA]</scope>
</reference>
<gene>
    <name evidence="1" type="ORF">PCOR1329_LOCUS66640</name>
</gene>
<sequence length="132" mass="14658">MRVKTILDLVYHGDEAGIAAHACDDDFPRCVACRKRANLLDAVPGEPTDWLVCPVCKQFWHERCAVGMRDSGLAARAGAAAWDRLVSPLPEEDAVAHEARLQSYRCAFTYDQLTQSSWVCAACMHCMERSIS</sequence>
<accession>A0ABN9WIP9</accession>
<name>A0ABN9WIP9_9DINO</name>
<evidence type="ECO:0000313" key="2">
    <source>
        <dbReference type="Proteomes" id="UP001189429"/>
    </source>
</evidence>
<comment type="caution">
    <text evidence="1">The sequence shown here is derived from an EMBL/GenBank/DDBJ whole genome shotgun (WGS) entry which is preliminary data.</text>
</comment>
<proteinExistence type="predicted"/>
<dbReference type="EMBL" id="CAUYUJ010018597">
    <property type="protein sequence ID" value="CAK0884857.1"/>
    <property type="molecule type" value="Genomic_DNA"/>
</dbReference>
<keyword evidence="2" id="KW-1185">Reference proteome</keyword>
<organism evidence="1 2">
    <name type="scientific">Prorocentrum cordatum</name>
    <dbReference type="NCBI Taxonomy" id="2364126"/>
    <lineage>
        <taxon>Eukaryota</taxon>
        <taxon>Sar</taxon>
        <taxon>Alveolata</taxon>
        <taxon>Dinophyceae</taxon>
        <taxon>Prorocentrales</taxon>
        <taxon>Prorocentraceae</taxon>
        <taxon>Prorocentrum</taxon>
    </lineage>
</organism>
<dbReference type="Proteomes" id="UP001189429">
    <property type="component" value="Unassembled WGS sequence"/>
</dbReference>